<comment type="similarity">
    <text evidence="1">Belongs to the helicase family.</text>
</comment>
<accession>A0ABQ5FFJ7</accession>
<comment type="caution">
    <text evidence="5">The sequence shown here is derived from an EMBL/GenBank/DDBJ whole genome shotgun (WGS) entry which is preliminary data.</text>
</comment>
<keyword evidence="1" id="KW-0547">Nucleotide-binding</keyword>
<dbReference type="SUPFAM" id="SSF52540">
    <property type="entry name" value="P-loop containing nucleoside triphosphate hydrolases"/>
    <property type="match status" value="2"/>
</dbReference>
<dbReference type="PANTHER" id="PTHR10492:SF96">
    <property type="entry name" value="ATP-DEPENDENT DNA HELICASE"/>
    <property type="match status" value="1"/>
</dbReference>
<dbReference type="Pfam" id="PF21530">
    <property type="entry name" value="Pif1_2B_dom"/>
    <property type="match status" value="1"/>
</dbReference>
<keyword evidence="1" id="KW-0378">Hydrolase</keyword>
<dbReference type="InterPro" id="IPR049163">
    <property type="entry name" value="Pif1-like_2B_dom"/>
</dbReference>
<dbReference type="EC" id="5.6.2.3" evidence="1"/>
<dbReference type="PANTHER" id="PTHR10492">
    <property type="match status" value="1"/>
</dbReference>
<dbReference type="Gene3D" id="3.40.50.300">
    <property type="entry name" value="P-loop containing nucleotide triphosphate hydrolases"/>
    <property type="match status" value="1"/>
</dbReference>
<reference evidence="5" key="2">
    <citation type="submission" date="2022-01" db="EMBL/GenBank/DDBJ databases">
        <authorList>
            <person name="Yamashiro T."/>
            <person name="Shiraishi A."/>
            <person name="Satake H."/>
            <person name="Nakayama K."/>
        </authorList>
    </citation>
    <scope>NUCLEOTIDE SEQUENCE</scope>
</reference>
<evidence type="ECO:0000259" key="4">
    <source>
        <dbReference type="Pfam" id="PF21530"/>
    </source>
</evidence>
<feature type="domain" description="DNA helicase Pif1-like DEAD-box helicase" evidence="2">
    <location>
        <begin position="625"/>
        <end position="743"/>
    </location>
</feature>
<dbReference type="Pfam" id="PF05970">
    <property type="entry name" value="PIF1"/>
    <property type="match status" value="1"/>
</dbReference>
<keyword evidence="1" id="KW-0233">DNA recombination</keyword>
<dbReference type="InterPro" id="IPR010285">
    <property type="entry name" value="DNA_helicase_pif1-like_DEAD"/>
</dbReference>
<feature type="domain" description="DNA helicase Pif1-like 2B" evidence="4">
    <location>
        <begin position="860"/>
        <end position="906"/>
    </location>
</feature>
<evidence type="ECO:0000256" key="1">
    <source>
        <dbReference type="RuleBase" id="RU363044"/>
    </source>
</evidence>
<protein>
    <recommendedName>
        <fullName evidence="1">ATP-dependent DNA helicase</fullName>
        <ecNumber evidence="1">5.6.2.3</ecNumber>
    </recommendedName>
</protein>
<dbReference type="InterPro" id="IPR027417">
    <property type="entry name" value="P-loop_NTPase"/>
</dbReference>
<keyword evidence="1" id="KW-0227">DNA damage</keyword>
<evidence type="ECO:0000313" key="5">
    <source>
        <dbReference type="EMBL" id="GJT61527.1"/>
    </source>
</evidence>
<sequence length="946" mass="107410">DTNVGICHTKDKLDSYQQLKKCTKEQQSPSCQPRQHLSVSQQSATISNCSKRLQPSTHAKCLLQSDRRLDSMKATNGTRASNYIFETSMHNDEHRLTTSHSFQKTSASNTIPTEYVHLGKCTCVCRHWGAIFWECEKNAKASCGRAPEYTKCCHGGRVILRPPPEYPEYIKSLYKDSHFLDNIRAYNQMFSMTSLGANVDSSINNGKGPTIVFGGNSVMETEFDLIVEEHSRFPQRVNKLHPCYMALQSPLLFIYGEQGYQKDMKLLNVPGQSTKTDKLMSMNMFYCYQIHDRFNHYSLLPRGGKLFQQYVVTAYCAIEQSRLDYIRQKQSDIRNDYLSGLYDAIMRGDRDGSGLGTQIVLTGSFTGGPRYMYAHYLDALAICLLYTIEFQKRSLPHCHSLLWVSASSKIHEDSDVDKYISAELPDPVHDPDGYKVISEFKIHGPCGLVNMKAACMKDGTKCNRNFQKPYSDKTYIDEDGFVHYQRRETGIEIVRQNVRLNNRILDFPIHYRDPAVQILAVHLENMQQITFRSKDNLQAIVNNPAKLSKTLQIPKIEKNETTLKASVLFEIETILNSHSKSLKDFGLPMPPKRMLTLLENRLLMEERSYNRELLQKEKQILIPRLNQDQKAIFNEIINAVNSNIQKLIFVYGHGGTGKTFLWKAITCALRSEEKIVLVVASSGIASLLLPAGRTAHYRFKIPLNLKDECTCGIKKSKLSDLLRENDLIKWDEAPINDRVVLKLLTNFASWLLDIGDGKIGEADETDPQDSSIVSIPGIPDSDAAVSELINFIYDEEIFERPSAKELQKKVIVCPKNETADTINARVLSLLNHERRTYLSSDEATPHGNDGGETELLYPNEYLNSLTFAVLPPHRLELKVGAPIILLRNLNLTGGLCNGTRMIVTQLLSRVIEALYTNINSNIKFSDKVFLHEFTLINWTCSYQCVQ</sequence>
<comment type="catalytic activity">
    <reaction evidence="1">
        <text>ATP + H2O = ADP + phosphate + H(+)</text>
        <dbReference type="Rhea" id="RHEA:13065"/>
        <dbReference type="ChEBI" id="CHEBI:15377"/>
        <dbReference type="ChEBI" id="CHEBI:15378"/>
        <dbReference type="ChEBI" id="CHEBI:30616"/>
        <dbReference type="ChEBI" id="CHEBI:43474"/>
        <dbReference type="ChEBI" id="CHEBI:456216"/>
        <dbReference type="EC" id="5.6.2.3"/>
    </reaction>
</comment>
<gene>
    <name evidence="5" type="ORF">Tco_1005060</name>
</gene>
<name>A0ABQ5FFJ7_9ASTR</name>
<dbReference type="GO" id="GO:0004386">
    <property type="term" value="F:helicase activity"/>
    <property type="evidence" value="ECO:0007669"/>
    <property type="project" value="UniProtKB-KW"/>
</dbReference>
<feature type="domain" description="Helitron helicase-like" evidence="3">
    <location>
        <begin position="285"/>
        <end position="383"/>
    </location>
</feature>
<dbReference type="InterPro" id="IPR025476">
    <property type="entry name" value="Helitron_helicase-like"/>
</dbReference>
<keyword evidence="1" id="KW-0234">DNA repair</keyword>
<comment type="cofactor">
    <cofactor evidence="1">
        <name>Mg(2+)</name>
        <dbReference type="ChEBI" id="CHEBI:18420"/>
    </cofactor>
</comment>
<proteinExistence type="inferred from homology"/>
<keyword evidence="6" id="KW-1185">Reference proteome</keyword>
<evidence type="ECO:0000259" key="2">
    <source>
        <dbReference type="Pfam" id="PF05970"/>
    </source>
</evidence>
<evidence type="ECO:0000259" key="3">
    <source>
        <dbReference type="Pfam" id="PF14214"/>
    </source>
</evidence>
<dbReference type="Proteomes" id="UP001151760">
    <property type="component" value="Unassembled WGS sequence"/>
</dbReference>
<feature type="non-terminal residue" evidence="5">
    <location>
        <position position="1"/>
    </location>
</feature>
<evidence type="ECO:0000313" key="6">
    <source>
        <dbReference type="Proteomes" id="UP001151760"/>
    </source>
</evidence>
<reference evidence="5" key="1">
    <citation type="journal article" date="2022" name="Int. J. Mol. Sci.">
        <title>Draft Genome of Tanacetum Coccineum: Genomic Comparison of Closely Related Tanacetum-Family Plants.</title>
        <authorList>
            <person name="Yamashiro T."/>
            <person name="Shiraishi A."/>
            <person name="Nakayama K."/>
            <person name="Satake H."/>
        </authorList>
    </citation>
    <scope>NUCLEOTIDE SEQUENCE</scope>
</reference>
<keyword evidence="1" id="KW-0067">ATP-binding</keyword>
<organism evidence="5 6">
    <name type="scientific">Tanacetum coccineum</name>
    <dbReference type="NCBI Taxonomy" id="301880"/>
    <lineage>
        <taxon>Eukaryota</taxon>
        <taxon>Viridiplantae</taxon>
        <taxon>Streptophyta</taxon>
        <taxon>Embryophyta</taxon>
        <taxon>Tracheophyta</taxon>
        <taxon>Spermatophyta</taxon>
        <taxon>Magnoliopsida</taxon>
        <taxon>eudicotyledons</taxon>
        <taxon>Gunneridae</taxon>
        <taxon>Pentapetalae</taxon>
        <taxon>asterids</taxon>
        <taxon>campanulids</taxon>
        <taxon>Asterales</taxon>
        <taxon>Asteraceae</taxon>
        <taxon>Asteroideae</taxon>
        <taxon>Anthemideae</taxon>
        <taxon>Anthemidinae</taxon>
        <taxon>Tanacetum</taxon>
    </lineage>
</organism>
<keyword evidence="1 5" id="KW-0347">Helicase</keyword>
<dbReference type="EMBL" id="BQNB010017295">
    <property type="protein sequence ID" value="GJT61527.1"/>
    <property type="molecule type" value="Genomic_DNA"/>
</dbReference>
<dbReference type="Pfam" id="PF14214">
    <property type="entry name" value="Helitron_like_N"/>
    <property type="match status" value="1"/>
</dbReference>